<dbReference type="InterPro" id="IPR012677">
    <property type="entry name" value="Nucleotide-bd_a/b_plait_sf"/>
</dbReference>
<feature type="region of interest" description="Disordered" evidence="2">
    <location>
        <begin position="647"/>
        <end position="728"/>
    </location>
</feature>
<dbReference type="InterPro" id="IPR000504">
    <property type="entry name" value="RRM_dom"/>
</dbReference>
<keyword evidence="5" id="KW-1185">Reference proteome</keyword>
<name>A0A2Z6NJ57_TRISU</name>
<dbReference type="InterPro" id="IPR035979">
    <property type="entry name" value="RBD_domain_sf"/>
</dbReference>
<evidence type="ECO:0000256" key="2">
    <source>
        <dbReference type="SAM" id="MobiDB-lite"/>
    </source>
</evidence>
<dbReference type="GO" id="GO:0003723">
    <property type="term" value="F:RNA binding"/>
    <property type="evidence" value="ECO:0007669"/>
    <property type="project" value="UniProtKB-UniRule"/>
</dbReference>
<evidence type="ECO:0000313" key="5">
    <source>
        <dbReference type="Proteomes" id="UP000242715"/>
    </source>
</evidence>
<dbReference type="Proteomes" id="UP000242715">
    <property type="component" value="Unassembled WGS sequence"/>
</dbReference>
<gene>
    <name evidence="4" type="ORF">TSUD_284480</name>
</gene>
<sequence length="728" mass="82142">MRGRESERGGGSRVYLGQPRRYSVSPAERLSWREGIHAGGHIWGGGDMGEWQEVRRRRRKAPREVEHGHYRQQEFPRHCVIRSRSPWHWKYSFRGRSCRGYLHRFQARTDDDQPRCGFGSCFDNAGTNRVMQKTANQTDIGPYQQLVWTSSGKLQLPRREHGLFRQQQDWSEHSKKHGYAAKHQDCSDGFHDSGRSRNMIDEQYGLGTVFKRYVSYYITNFPPLISLFHLRKGFEVCGILEDVYVARKRNVHGEVYGFVKFSNVKNAYKLEKALNVVSFGNFRVFARVARFDKHDVVDGRIPGMNKCETKAAEIVGVISGPAAKGEANVEGVQVGDVFVRLWGEKEKEVVIGVSEKGVSKIIGHSEQPKETESAREVSIFVCKYTPSMEDVLWAQSGVVATIINGEAVTVVQHRIEDAGFTGLVIIPLGANKVLIRSVSVSDAATVIDGAREFFNLVFSNLVRWNKEVVSSQRGAWVRLYGIPLHAWNDNFFKLWVLDYRRYLRADSSTIDKERLDFARILLATTSLEVVKRVEKVLVDGELIEVKVVEECGLDLGEDACLIDDELEVEAYHSYNEVAHYNPEASNNVDMFVDKITDELGVGKEKGDCEALRDKTSSQIDLRQAEFLSRAEGQVSVANQVVTQCEESTGERVNQASERGEQPYPLGNLNIVNPEKTSNPRSLDGGGRSGNGTKEQPKERTKSCPPGVNRSATSGPWNLDWLQDHNHGE</sequence>
<feature type="domain" description="RRM" evidence="3">
    <location>
        <begin position="214"/>
        <end position="291"/>
    </location>
</feature>
<accession>A0A2Z6NJ57</accession>
<dbReference type="Gene3D" id="3.30.70.330">
    <property type="match status" value="1"/>
</dbReference>
<organism evidence="4 5">
    <name type="scientific">Trifolium subterraneum</name>
    <name type="common">Subterranean clover</name>
    <dbReference type="NCBI Taxonomy" id="3900"/>
    <lineage>
        <taxon>Eukaryota</taxon>
        <taxon>Viridiplantae</taxon>
        <taxon>Streptophyta</taxon>
        <taxon>Embryophyta</taxon>
        <taxon>Tracheophyta</taxon>
        <taxon>Spermatophyta</taxon>
        <taxon>Magnoliopsida</taxon>
        <taxon>eudicotyledons</taxon>
        <taxon>Gunneridae</taxon>
        <taxon>Pentapetalae</taxon>
        <taxon>rosids</taxon>
        <taxon>fabids</taxon>
        <taxon>Fabales</taxon>
        <taxon>Fabaceae</taxon>
        <taxon>Papilionoideae</taxon>
        <taxon>50 kb inversion clade</taxon>
        <taxon>NPAAA clade</taxon>
        <taxon>Hologalegina</taxon>
        <taxon>IRL clade</taxon>
        <taxon>Trifolieae</taxon>
        <taxon>Trifolium</taxon>
    </lineage>
</organism>
<dbReference type="PANTHER" id="PTHR34427">
    <property type="entry name" value="DUF4283 DOMAIN PROTEIN"/>
    <property type="match status" value="1"/>
</dbReference>
<evidence type="ECO:0000313" key="4">
    <source>
        <dbReference type="EMBL" id="GAU43941.1"/>
    </source>
</evidence>
<keyword evidence="1" id="KW-0694">RNA-binding</keyword>
<dbReference type="EMBL" id="DF974004">
    <property type="protein sequence ID" value="GAU43941.1"/>
    <property type="molecule type" value="Genomic_DNA"/>
</dbReference>
<feature type="compositionally biased region" description="Polar residues" evidence="2">
    <location>
        <begin position="647"/>
        <end position="656"/>
    </location>
</feature>
<dbReference type="PROSITE" id="PS50102">
    <property type="entry name" value="RRM"/>
    <property type="match status" value="1"/>
</dbReference>
<dbReference type="CDD" id="cd00590">
    <property type="entry name" value="RRM_SF"/>
    <property type="match status" value="1"/>
</dbReference>
<dbReference type="OrthoDB" id="1435997at2759"/>
<reference evidence="5" key="1">
    <citation type="journal article" date="2017" name="Front. Plant Sci.">
        <title>Climate Clever Clovers: New Paradigm to Reduce the Environmental Footprint of Ruminants by Breeding Low Methanogenic Forages Utilizing Haplotype Variation.</title>
        <authorList>
            <person name="Kaur P."/>
            <person name="Appels R."/>
            <person name="Bayer P.E."/>
            <person name="Keeble-Gagnere G."/>
            <person name="Wang J."/>
            <person name="Hirakawa H."/>
            <person name="Shirasawa K."/>
            <person name="Vercoe P."/>
            <person name="Stefanova K."/>
            <person name="Durmic Z."/>
            <person name="Nichols P."/>
            <person name="Revell C."/>
            <person name="Isobe S.N."/>
            <person name="Edwards D."/>
            <person name="Erskine W."/>
        </authorList>
    </citation>
    <scope>NUCLEOTIDE SEQUENCE [LARGE SCALE GENOMIC DNA]</scope>
    <source>
        <strain evidence="5">cv. Daliak</strain>
    </source>
</reference>
<dbReference type="AlphaFoldDB" id="A0A2Z6NJ57"/>
<evidence type="ECO:0000259" key="3">
    <source>
        <dbReference type="PROSITE" id="PS50102"/>
    </source>
</evidence>
<dbReference type="SUPFAM" id="SSF54928">
    <property type="entry name" value="RNA-binding domain, RBD"/>
    <property type="match status" value="1"/>
</dbReference>
<protein>
    <recommendedName>
        <fullName evidence="3">RRM domain-containing protein</fullName>
    </recommendedName>
</protein>
<proteinExistence type="predicted"/>
<dbReference type="PANTHER" id="PTHR34427:SF5">
    <property type="entry name" value="DUF4283 DOMAIN-CONTAINING PROTEIN"/>
    <property type="match status" value="1"/>
</dbReference>
<evidence type="ECO:0000256" key="1">
    <source>
        <dbReference type="PROSITE-ProRule" id="PRU00176"/>
    </source>
</evidence>